<protein>
    <recommendedName>
        <fullName evidence="8">Transporter</fullName>
    </recommendedName>
</protein>
<feature type="transmembrane region" description="Helical" evidence="6">
    <location>
        <begin position="343"/>
        <end position="366"/>
    </location>
</feature>
<dbReference type="PANTHER" id="PTHR42948:SF1">
    <property type="entry name" value="TRANSPORTER"/>
    <property type="match status" value="1"/>
</dbReference>
<evidence type="ECO:0000256" key="2">
    <source>
        <dbReference type="ARBA" id="ARBA00022448"/>
    </source>
</evidence>
<name>A0A644Z5D8_9ZZZZ</name>
<comment type="subcellular location">
    <subcellularLocation>
        <location evidence="1">Membrane</location>
        <topology evidence="1">Multi-pass membrane protein</topology>
    </subcellularLocation>
</comment>
<dbReference type="PRINTS" id="PR00176">
    <property type="entry name" value="NANEUSMPORT"/>
</dbReference>
<evidence type="ECO:0000256" key="5">
    <source>
        <dbReference type="ARBA" id="ARBA00023136"/>
    </source>
</evidence>
<evidence type="ECO:0008006" key="8">
    <source>
        <dbReference type="Google" id="ProtNLM"/>
    </source>
</evidence>
<dbReference type="PROSITE" id="PS00610">
    <property type="entry name" value="NA_NEUROTRAN_SYMP_1"/>
    <property type="match status" value="1"/>
</dbReference>
<dbReference type="GO" id="GO:0016020">
    <property type="term" value="C:membrane"/>
    <property type="evidence" value="ECO:0007669"/>
    <property type="project" value="UniProtKB-SubCell"/>
</dbReference>
<dbReference type="PANTHER" id="PTHR42948">
    <property type="entry name" value="TRANSPORTER"/>
    <property type="match status" value="1"/>
</dbReference>
<feature type="transmembrane region" description="Helical" evidence="6">
    <location>
        <begin position="423"/>
        <end position="445"/>
    </location>
</feature>
<evidence type="ECO:0000256" key="4">
    <source>
        <dbReference type="ARBA" id="ARBA00022989"/>
    </source>
</evidence>
<gene>
    <name evidence="7" type="ORF">SDC9_82383</name>
</gene>
<dbReference type="EMBL" id="VSSQ01007397">
    <property type="protein sequence ID" value="MPM35789.1"/>
    <property type="molecule type" value="Genomic_DNA"/>
</dbReference>
<evidence type="ECO:0000313" key="7">
    <source>
        <dbReference type="EMBL" id="MPM35789.1"/>
    </source>
</evidence>
<dbReference type="PROSITE" id="PS50267">
    <property type="entry name" value="NA_NEUROTRAN_SYMP_3"/>
    <property type="match status" value="1"/>
</dbReference>
<evidence type="ECO:0000256" key="1">
    <source>
        <dbReference type="ARBA" id="ARBA00004141"/>
    </source>
</evidence>
<organism evidence="7">
    <name type="scientific">bioreactor metagenome</name>
    <dbReference type="NCBI Taxonomy" id="1076179"/>
    <lineage>
        <taxon>unclassified sequences</taxon>
        <taxon>metagenomes</taxon>
        <taxon>ecological metagenomes</taxon>
    </lineage>
</organism>
<evidence type="ECO:0000256" key="3">
    <source>
        <dbReference type="ARBA" id="ARBA00022692"/>
    </source>
</evidence>
<feature type="transmembrane region" description="Helical" evidence="6">
    <location>
        <begin position="144"/>
        <end position="163"/>
    </location>
</feature>
<feature type="transmembrane region" description="Helical" evidence="6">
    <location>
        <begin position="217"/>
        <end position="241"/>
    </location>
</feature>
<feature type="transmembrane region" description="Helical" evidence="6">
    <location>
        <begin position="386"/>
        <end position="403"/>
    </location>
</feature>
<dbReference type="Gene3D" id="1.20.1740.10">
    <property type="entry name" value="Amino acid/polyamine transporter I"/>
    <property type="match status" value="1"/>
</dbReference>
<dbReference type="InterPro" id="IPR037272">
    <property type="entry name" value="SNS_sf"/>
</dbReference>
<dbReference type="AlphaFoldDB" id="A0A644Z5D8"/>
<comment type="caution">
    <text evidence="7">The sequence shown here is derived from an EMBL/GenBank/DDBJ whole genome shotgun (WGS) entry which is preliminary data.</text>
</comment>
<accession>A0A644Z5D8</accession>
<sequence>MSTNQRDGFGSRFGVLVAVAGSAVGLGNLWRFPYMVGNNGGAAFIILYLAFVIVLCLPIMFSEFIIGRRTQSNAFGAIKKLAPRSGWLTIGVISVVASVAIMSFYSVVGGWTLDYIIKSFSPSFLTSDSSSLAGQFSGYTSSSVMPVVTHLLFLAISALIVVAGVKNGIERYSKILMPVLFFLVLLLAIRSLTLDGAGAGVEFLFKPDFSKITGKTALAALGQAFFSLSLGMGCIITYGSYVNKKENLFKISFMSAFADTGFAILAGLAVVPAVFAFGISPSEGPSLVFITLPQVFAQLPFGQIISIAFFFILLIAALTSAISLLEVIVAFCTEELKWSRKGAVIATFLLIGFFGSLSSLSQGILADVKVFGKTFFDFFDYTSSNIMLPVGGLLVVLFVGWKMKVSDVRDELTSGATISLKGWIFNSILFIIKFVAPIAILIVLINSLL</sequence>
<feature type="transmembrane region" description="Helical" evidence="6">
    <location>
        <begin position="262"/>
        <end position="281"/>
    </location>
</feature>
<dbReference type="SUPFAM" id="SSF161070">
    <property type="entry name" value="SNF-like"/>
    <property type="match status" value="1"/>
</dbReference>
<feature type="transmembrane region" description="Helical" evidence="6">
    <location>
        <begin position="175"/>
        <end position="197"/>
    </location>
</feature>
<dbReference type="NCBIfam" id="NF037979">
    <property type="entry name" value="Na_transp"/>
    <property type="match status" value="1"/>
</dbReference>
<feature type="transmembrane region" description="Helical" evidence="6">
    <location>
        <begin position="87"/>
        <end position="108"/>
    </location>
</feature>
<keyword evidence="5 6" id="KW-0472">Membrane</keyword>
<evidence type="ECO:0000256" key="6">
    <source>
        <dbReference type="SAM" id="Phobius"/>
    </source>
</evidence>
<proteinExistence type="predicted"/>
<feature type="transmembrane region" description="Helical" evidence="6">
    <location>
        <begin position="301"/>
        <end position="331"/>
    </location>
</feature>
<keyword evidence="3 6" id="KW-0812">Transmembrane</keyword>
<dbReference type="InterPro" id="IPR000175">
    <property type="entry name" value="Na/ntran_symport"/>
</dbReference>
<dbReference type="Pfam" id="PF00209">
    <property type="entry name" value="SNF"/>
    <property type="match status" value="2"/>
</dbReference>
<keyword evidence="2" id="KW-0813">Transport</keyword>
<feature type="transmembrane region" description="Helical" evidence="6">
    <location>
        <begin position="12"/>
        <end position="30"/>
    </location>
</feature>
<keyword evidence="4 6" id="KW-1133">Transmembrane helix</keyword>
<dbReference type="InterPro" id="IPR047218">
    <property type="entry name" value="YocR/YhdH-like"/>
</dbReference>
<reference evidence="7" key="1">
    <citation type="submission" date="2019-08" db="EMBL/GenBank/DDBJ databases">
        <authorList>
            <person name="Kucharzyk K."/>
            <person name="Murdoch R.W."/>
            <person name="Higgins S."/>
            <person name="Loffler F."/>
        </authorList>
    </citation>
    <scope>NUCLEOTIDE SEQUENCE</scope>
</reference>
<feature type="transmembrane region" description="Helical" evidence="6">
    <location>
        <begin position="42"/>
        <end position="66"/>
    </location>
</feature>
<dbReference type="CDD" id="cd10336">
    <property type="entry name" value="SLC6sbd_Tyt1-Like"/>
    <property type="match status" value="1"/>
</dbReference>